<evidence type="ECO:0000313" key="11">
    <source>
        <dbReference type="EMBL" id="RAR02854.1"/>
    </source>
</evidence>
<dbReference type="GO" id="GO:0006303">
    <property type="term" value="P:double-strand break repair via nonhomologous end joining"/>
    <property type="evidence" value="ECO:0007669"/>
    <property type="project" value="TreeGrafter"/>
</dbReference>
<evidence type="ECO:0000256" key="2">
    <source>
        <dbReference type="ARBA" id="ARBA00022763"/>
    </source>
</evidence>
<feature type="region of interest" description="Disordered" evidence="8">
    <location>
        <begin position="671"/>
        <end position="768"/>
    </location>
</feature>
<dbReference type="STRING" id="183478.A0A364MU42"/>
<feature type="compositionally biased region" description="Polar residues" evidence="8">
    <location>
        <begin position="797"/>
        <end position="812"/>
    </location>
</feature>
<comment type="caution">
    <text evidence="11">The sequence shown here is derived from an EMBL/GenBank/DDBJ whole genome shotgun (WGS) entry which is preliminary data.</text>
</comment>
<evidence type="ECO:0000256" key="3">
    <source>
        <dbReference type="ARBA" id="ARBA00023125"/>
    </source>
</evidence>
<feature type="compositionally biased region" description="Polar residues" evidence="8">
    <location>
        <begin position="746"/>
        <end position="768"/>
    </location>
</feature>
<keyword evidence="2" id="KW-0227">DNA damage</keyword>
<feature type="region of interest" description="Disordered" evidence="8">
    <location>
        <begin position="797"/>
        <end position="825"/>
    </location>
</feature>
<dbReference type="PANTHER" id="PTHR32235">
    <property type="entry name" value="NON-HOMOLOGOUS END-JOINING FACTOR 1"/>
    <property type="match status" value="1"/>
</dbReference>
<evidence type="ECO:0000256" key="6">
    <source>
        <dbReference type="ARBA" id="ARBA00025747"/>
    </source>
</evidence>
<dbReference type="InterPro" id="IPR053829">
    <property type="entry name" value="XLF-like_CC"/>
</dbReference>
<keyword evidence="12" id="KW-1185">Reference proteome</keyword>
<evidence type="ECO:0000256" key="7">
    <source>
        <dbReference type="ARBA" id="ARBA00044529"/>
    </source>
</evidence>
<feature type="compositionally biased region" description="Basic residues" evidence="8">
    <location>
        <begin position="1210"/>
        <end position="1222"/>
    </location>
</feature>
<dbReference type="Pfam" id="PF21928">
    <property type="entry name" value="XLF_CC"/>
    <property type="match status" value="1"/>
</dbReference>
<feature type="compositionally biased region" description="Gly residues" evidence="8">
    <location>
        <begin position="451"/>
        <end position="460"/>
    </location>
</feature>
<feature type="compositionally biased region" description="Basic and acidic residues" evidence="8">
    <location>
        <begin position="347"/>
        <end position="369"/>
    </location>
</feature>
<dbReference type="InterPro" id="IPR052287">
    <property type="entry name" value="NHEJ_factor"/>
</dbReference>
<dbReference type="Pfam" id="PF09302">
    <property type="entry name" value="XLF"/>
    <property type="match status" value="1"/>
</dbReference>
<evidence type="ECO:0000313" key="12">
    <source>
        <dbReference type="Proteomes" id="UP000249619"/>
    </source>
</evidence>
<feature type="compositionally biased region" description="Low complexity" evidence="8">
    <location>
        <begin position="524"/>
        <end position="564"/>
    </location>
</feature>
<gene>
    <name evidence="11" type="ORF">DDE83_008436</name>
</gene>
<dbReference type="OrthoDB" id="3795043at2759"/>
<keyword evidence="3" id="KW-0238">DNA-binding</keyword>
<reference evidence="12" key="1">
    <citation type="submission" date="2018-05" db="EMBL/GenBank/DDBJ databases">
        <title>Draft genome sequence of Stemphylium lycopersici strain CIDEFI 213.</title>
        <authorList>
            <person name="Medina R."/>
            <person name="Franco M.E.E."/>
            <person name="Lucentini C.G."/>
            <person name="Saparrat M.C.N."/>
            <person name="Balatti P.A."/>
        </authorList>
    </citation>
    <scope>NUCLEOTIDE SEQUENCE [LARGE SCALE GENOMIC DNA]</scope>
    <source>
        <strain evidence="12">CIDEFI 213</strain>
    </source>
</reference>
<accession>A0A364MU42</accession>
<evidence type="ECO:0000259" key="9">
    <source>
        <dbReference type="Pfam" id="PF09302"/>
    </source>
</evidence>
<sequence>MSCWRALDLFEQPDNGQMPQLLIKPSFYSDSYTVHLTDLSNIWCEELGLHDIVDRASQEQAPIEVSKQDTAQLAILLDNVMKPLQNVEGSTCRITRSEDDGIVLHTSMILPEPLDCLTWKFHLQKRTSTTLKDELILPLLISSHLQDRRITSLINTITVKDKAITRLVDHFDSANMDLATAFPSVGGIKAGRRGIKREQAAKHIPALQLFREETWRQDTAQLGDSDLTTLGLFQEALAQTRPKVPEQLKSGISEGVWWNAAPTKLAPLKMSAKSKAKKPASPPKAKESPELNEEETEDEFDTHDNFKTRNLPPKSTKVPDTSRLKQPLQGNDDDENDSTEDEDDLDAPTRRHSQDQVRKGQQPEHRKSSSSEQRSSPPVAAPAAAKVKPGNFRIGGKTRKPTHSPSPVPENTHAGEDANTVLAKRGSVPPSSQEAESTMTPKKSRAPFRIGGRGRAGDGGASQRATTASPSKNHSRATHSPTTEPPSPPPQPAKREMTPVQELQEETPEEKAEPSDHHSRNDADANANASSQHLHGASSFRPSASNANNSSSSQTYSQQQSQSQHFKKMTTLTPSPAGRSQTLDTAVQGRVEQANSQASLIPRSALVGASRTRRANTLSDARFLLDSQGYSNVSISIPSDKESWLDLKVTHDGKVTELVARFESLIGSSDAFQVSPNHPSAPSSNSVHSPDSPEERNHPSPMQASSQLGQSPRKPIPAHWLPKGTVPNLATAQRAKERTHKKDTAAVSSSDTKTLRLTRSSADLGRSNSKEGATYLTKEALAAVEHAVVPLASPQTHAKISSPSSKPAWNSPITPPARGSARQHPMHTIKMSPTKSSYLAAESMPTGHSRTTSSIATSTGKTSFYSADGSPVRSPASTVHSFQSAAESLEDQDFPTFDLSADTKSEQLPRHLNTSPTSAIKSISGTRVGVSKPRLSFRTPNLRYDPGIGNTPLAPPPTDTVASSNNSSAGLVLAADTSRIPRVSTSARNTDTARTSALQRAESVRALESKIKLLQDAHIQPDETAIPQIFTSDSSHARVALETEHIPTNPQTQNIDHLPPKGGKLFSRLESTADEKLESCGMTNLTSSRMNPFVLMMAHIPNTVDNSRRAVIDDDGTNTIDAAKAGENSAPARGRSECATSDLRPTAIEFVPRTSPAILPTSPVDEPEDLAPLQDLAGLPDMMALDRNGIPFLWYMYGVQFAYEQGFRNGRPKSPRKHKSKVARGSQLSSGDPPRTSTTQPTGTASVTAIHPSFKTKQRSSSAEPMPPPQIPAHQIQAKYYYENEQSSFQKQRPSHDVDDTVSSSPFASQINLIDQQAALSNRTNTNTPRHYNIDLTRISNVGLPTGPRYMQAPIHYTMPRNHHRASRHPGNGLYGGRGNAAGVPLDATTPFPNAIPPQGRQGYGLAATGSAADYQGYTIGKDACGIVEITNATESIGGGLCNACDSHH</sequence>
<dbReference type="Proteomes" id="UP000249619">
    <property type="component" value="Unassembled WGS sequence"/>
</dbReference>
<feature type="compositionally biased region" description="Pro residues" evidence="8">
    <location>
        <begin position="483"/>
        <end position="492"/>
    </location>
</feature>
<dbReference type="GO" id="GO:0032807">
    <property type="term" value="C:DNA ligase IV complex"/>
    <property type="evidence" value="ECO:0007669"/>
    <property type="project" value="TreeGrafter"/>
</dbReference>
<feature type="compositionally biased region" description="Polar residues" evidence="8">
    <location>
        <begin position="429"/>
        <end position="441"/>
    </location>
</feature>
<name>A0A364MU42_STELY</name>
<keyword evidence="4" id="KW-0234">DNA repair</keyword>
<protein>
    <recommendedName>
        <fullName evidence="7">Non-homologous end-joining factor 1</fullName>
    </recommendedName>
</protein>
<dbReference type="InterPro" id="IPR038051">
    <property type="entry name" value="XRCC4-like_N_sf"/>
</dbReference>
<dbReference type="GO" id="GO:0045027">
    <property type="term" value="F:DNA end binding"/>
    <property type="evidence" value="ECO:0007669"/>
    <property type="project" value="TreeGrafter"/>
</dbReference>
<feature type="region of interest" description="Disordered" evidence="8">
    <location>
        <begin position="270"/>
        <end position="581"/>
    </location>
</feature>
<evidence type="ECO:0000256" key="4">
    <source>
        <dbReference type="ARBA" id="ARBA00023204"/>
    </source>
</evidence>
<feature type="region of interest" description="Disordered" evidence="8">
    <location>
        <begin position="1208"/>
        <end position="1271"/>
    </location>
</feature>
<dbReference type="CDD" id="cd22285">
    <property type="entry name" value="HD_XLF_N"/>
    <property type="match status" value="1"/>
</dbReference>
<feature type="compositionally biased region" description="Polar residues" evidence="8">
    <location>
        <begin position="1226"/>
        <end position="1247"/>
    </location>
</feature>
<proteinExistence type="inferred from homology"/>
<feature type="domain" description="XLF-like N-terminal" evidence="9">
    <location>
        <begin position="4"/>
        <end position="125"/>
    </location>
</feature>
<comment type="subcellular location">
    <subcellularLocation>
        <location evidence="1">Nucleus</location>
    </subcellularLocation>
</comment>
<evidence type="ECO:0000256" key="1">
    <source>
        <dbReference type="ARBA" id="ARBA00004123"/>
    </source>
</evidence>
<feature type="compositionally biased region" description="Acidic residues" evidence="8">
    <location>
        <begin position="290"/>
        <end position="301"/>
    </location>
</feature>
<feature type="compositionally biased region" description="Low complexity" evidence="8">
    <location>
        <begin position="370"/>
        <end position="389"/>
    </location>
</feature>
<evidence type="ECO:0000259" key="10">
    <source>
        <dbReference type="Pfam" id="PF21928"/>
    </source>
</evidence>
<keyword evidence="5" id="KW-0539">Nucleus</keyword>
<feature type="compositionally biased region" description="Polar residues" evidence="8">
    <location>
        <begin position="570"/>
        <end position="581"/>
    </location>
</feature>
<evidence type="ECO:0000256" key="8">
    <source>
        <dbReference type="SAM" id="MobiDB-lite"/>
    </source>
</evidence>
<evidence type="ECO:0000256" key="5">
    <source>
        <dbReference type="ARBA" id="ARBA00023242"/>
    </source>
</evidence>
<dbReference type="PANTHER" id="PTHR32235:SF1">
    <property type="entry name" value="NON-HOMOLOGOUS END-JOINING FACTOR 1"/>
    <property type="match status" value="1"/>
</dbReference>
<dbReference type="InterPro" id="IPR015381">
    <property type="entry name" value="XLF-like_N"/>
</dbReference>
<feature type="compositionally biased region" description="Polar residues" evidence="8">
    <location>
        <begin position="700"/>
        <end position="710"/>
    </location>
</feature>
<feature type="compositionally biased region" description="Low complexity" evidence="8">
    <location>
        <begin position="674"/>
        <end position="690"/>
    </location>
</feature>
<feature type="domain" description="XLF-like coiled-coil region" evidence="10">
    <location>
        <begin position="128"/>
        <end position="178"/>
    </location>
</feature>
<feature type="compositionally biased region" description="Basic and acidic residues" evidence="8">
    <location>
        <begin position="509"/>
        <end position="523"/>
    </location>
</feature>
<feature type="compositionally biased region" description="Acidic residues" evidence="8">
    <location>
        <begin position="331"/>
        <end position="346"/>
    </location>
</feature>
<organism evidence="11 12">
    <name type="scientific">Stemphylium lycopersici</name>
    <name type="common">Tomato gray leaf spot disease fungus</name>
    <name type="synonym">Thyrospora lycopersici</name>
    <dbReference type="NCBI Taxonomy" id="183478"/>
    <lineage>
        <taxon>Eukaryota</taxon>
        <taxon>Fungi</taxon>
        <taxon>Dikarya</taxon>
        <taxon>Ascomycota</taxon>
        <taxon>Pezizomycotina</taxon>
        <taxon>Dothideomycetes</taxon>
        <taxon>Pleosporomycetidae</taxon>
        <taxon>Pleosporales</taxon>
        <taxon>Pleosporineae</taxon>
        <taxon>Pleosporaceae</taxon>
        <taxon>Stemphylium</taxon>
    </lineage>
</organism>
<comment type="similarity">
    <text evidence="6">Belongs to the XRCC4-XLF family. XLF subfamily.</text>
</comment>
<feature type="compositionally biased region" description="Basic and acidic residues" evidence="8">
    <location>
        <begin position="734"/>
        <end position="744"/>
    </location>
</feature>
<dbReference type="Gene3D" id="2.170.210.10">
    <property type="entry name" value="DNA double-strand break repair and VJ recombination XRCC4, N-terminal"/>
    <property type="match status" value="1"/>
</dbReference>
<dbReference type="EMBL" id="QGDH01000200">
    <property type="protein sequence ID" value="RAR02854.1"/>
    <property type="molecule type" value="Genomic_DNA"/>
</dbReference>